<evidence type="ECO:0000259" key="1">
    <source>
        <dbReference type="SMART" id="SM00966"/>
    </source>
</evidence>
<dbReference type="SMART" id="SM00966">
    <property type="entry name" value="SpoVT_AbrB"/>
    <property type="match status" value="1"/>
</dbReference>
<dbReference type="EMBL" id="LBWB01000014">
    <property type="protein sequence ID" value="KKR00264.1"/>
    <property type="molecule type" value="Genomic_DNA"/>
</dbReference>
<dbReference type="InterPro" id="IPR007159">
    <property type="entry name" value="SpoVT-AbrB_dom"/>
</dbReference>
<reference evidence="2 3" key="1">
    <citation type="journal article" date="2015" name="Nature">
        <title>rRNA introns, odd ribosomes, and small enigmatic genomes across a large radiation of phyla.</title>
        <authorList>
            <person name="Brown C.T."/>
            <person name="Hug L.A."/>
            <person name="Thomas B.C."/>
            <person name="Sharon I."/>
            <person name="Castelle C.J."/>
            <person name="Singh A."/>
            <person name="Wilkins M.J."/>
            <person name="Williams K.H."/>
            <person name="Banfield J.F."/>
        </authorList>
    </citation>
    <scope>NUCLEOTIDE SEQUENCE [LARGE SCALE GENOMIC DNA]</scope>
</reference>
<organism evidence="2 3">
    <name type="scientific">Candidatus Woesebacteria bacterium GW2011_GWB1_39_12</name>
    <dbReference type="NCBI Taxonomy" id="1618574"/>
    <lineage>
        <taxon>Bacteria</taxon>
        <taxon>Candidatus Woeseibacteriota</taxon>
    </lineage>
</organism>
<accession>A0A0G0M808</accession>
<feature type="domain" description="SpoVT-AbrB" evidence="1">
    <location>
        <begin position="19"/>
        <end position="65"/>
    </location>
</feature>
<comment type="caution">
    <text evidence="2">The sequence shown here is derived from an EMBL/GenBank/DDBJ whole genome shotgun (WGS) entry which is preliminary data.</text>
</comment>
<dbReference type="STRING" id="1618574.UT24_C0014G0004"/>
<proteinExistence type="predicted"/>
<dbReference type="Gene3D" id="2.10.260.10">
    <property type="match status" value="1"/>
</dbReference>
<dbReference type="InterPro" id="IPR037914">
    <property type="entry name" value="SpoVT-AbrB_sf"/>
</dbReference>
<dbReference type="Proteomes" id="UP000033881">
    <property type="component" value="Unassembled WGS sequence"/>
</dbReference>
<evidence type="ECO:0000313" key="2">
    <source>
        <dbReference type="EMBL" id="KKR00264.1"/>
    </source>
</evidence>
<dbReference type="Pfam" id="PF04014">
    <property type="entry name" value="MazE_antitoxin"/>
    <property type="match status" value="1"/>
</dbReference>
<sequence length="95" mass="10965">MHQNRVWYGAKSMQIQTVFKAGNSNVVAIPKDLSKELGFKSGQKVVVEKTDSEDLLVRKVSKTKSVKLSPDLEFKRWWKEFLKENAEILDELAIR</sequence>
<dbReference type="AlphaFoldDB" id="A0A0G0M808"/>
<dbReference type="SUPFAM" id="SSF89447">
    <property type="entry name" value="AbrB/MazE/MraZ-like"/>
    <property type="match status" value="1"/>
</dbReference>
<dbReference type="GO" id="GO:0003677">
    <property type="term" value="F:DNA binding"/>
    <property type="evidence" value="ECO:0007669"/>
    <property type="project" value="InterPro"/>
</dbReference>
<gene>
    <name evidence="2" type="ORF">UT24_C0014G0004</name>
</gene>
<protein>
    <recommendedName>
        <fullName evidence="1">SpoVT-AbrB domain-containing protein</fullName>
    </recommendedName>
</protein>
<evidence type="ECO:0000313" key="3">
    <source>
        <dbReference type="Proteomes" id="UP000033881"/>
    </source>
</evidence>
<name>A0A0G0M808_9BACT</name>